<dbReference type="PRINTS" id="PR01651">
    <property type="entry name" value="SECGEXPORT"/>
</dbReference>
<comment type="similarity">
    <text evidence="2 11">Belongs to the SecG family.</text>
</comment>
<keyword evidence="14" id="KW-1185">Reference proteome</keyword>
<accession>A0A2K9LRB7</accession>
<dbReference type="Pfam" id="PF03840">
    <property type="entry name" value="SecG"/>
    <property type="match status" value="1"/>
</dbReference>
<dbReference type="Proteomes" id="UP000235116">
    <property type="component" value="Chromosome"/>
</dbReference>
<comment type="subcellular location">
    <subcellularLocation>
        <location evidence="1 11">Cell membrane</location>
        <topology evidence="1 11">Multi-pass membrane protein</topology>
    </subcellularLocation>
</comment>
<organism evidence="13 14">
    <name type="scientific">Ketobacter alkanivorans</name>
    <dbReference type="NCBI Taxonomy" id="1917421"/>
    <lineage>
        <taxon>Bacteria</taxon>
        <taxon>Pseudomonadati</taxon>
        <taxon>Pseudomonadota</taxon>
        <taxon>Gammaproteobacteria</taxon>
        <taxon>Pseudomonadales</taxon>
        <taxon>Ketobacteraceae</taxon>
        <taxon>Ketobacter</taxon>
    </lineage>
</organism>
<evidence type="ECO:0000256" key="2">
    <source>
        <dbReference type="ARBA" id="ARBA00008445"/>
    </source>
</evidence>
<feature type="region of interest" description="Disordered" evidence="12">
    <location>
        <begin position="101"/>
        <end position="132"/>
    </location>
</feature>
<keyword evidence="10 11" id="KW-0472">Membrane</keyword>
<evidence type="ECO:0000256" key="9">
    <source>
        <dbReference type="ARBA" id="ARBA00023010"/>
    </source>
</evidence>
<dbReference type="GO" id="GO:0065002">
    <property type="term" value="P:intracellular protein transmembrane transport"/>
    <property type="evidence" value="ECO:0007669"/>
    <property type="project" value="TreeGrafter"/>
</dbReference>
<comment type="caution">
    <text evidence="11">Lacks conserved residue(s) required for the propagation of feature annotation.</text>
</comment>
<evidence type="ECO:0000256" key="7">
    <source>
        <dbReference type="ARBA" id="ARBA00022927"/>
    </source>
</evidence>
<dbReference type="GO" id="GO:0015450">
    <property type="term" value="F:protein-transporting ATPase activity"/>
    <property type="evidence" value="ECO:0007669"/>
    <property type="project" value="UniProtKB-UniRule"/>
</dbReference>
<dbReference type="GO" id="GO:0009306">
    <property type="term" value="P:protein secretion"/>
    <property type="evidence" value="ECO:0007669"/>
    <property type="project" value="UniProtKB-UniRule"/>
</dbReference>
<keyword evidence="5 11" id="KW-1003">Cell membrane</keyword>
<dbReference type="OrthoDB" id="9813947at2"/>
<keyword evidence="4 11" id="KW-0813">Transport</keyword>
<feature type="transmembrane region" description="Helical" evidence="11">
    <location>
        <begin position="51"/>
        <end position="74"/>
    </location>
</feature>
<protein>
    <recommendedName>
        <fullName evidence="3 11">Protein-export membrane protein SecG</fullName>
    </recommendedName>
</protein>
<dbReference type="KEGG" id="kak:Kalk_06840"/>
<evidence type="ECO:0000256" key="12">
    <source>
        <dbReference type="SAM" id="MobiDB-lite"/>
    </source>
</evidence>
<feature type="compositionally biased region" description="Low complexity" evidence="12">
    <location>
        <begin position="110"/>
        <end position="132"/>
    </location>
</feature>
<reference evidence="14" key="1">
    <citation type="submission" date="2017-08" db="EMBL/GenBank/DDBJ databases">
        <title>Direct submision.</title>
        <authorList>
            <person name="Kim S.-J."/>
            <person name="Rhee S.-K."/>
        </authorList>
    </citation>
    <scope>NUCLEOTIDE SEQUENCE [LARGE SCALE GENOMIC DNA]</scope>
    <source>
        <strain evidence="14">GI5</strain>
    </source>
</reference>
<dbReference type="InterPro" id="IPR004692">
    <property type="entry name" value="SecG"/>
</dbReference>
<dbReference type="AlphaFoldDB" id="A0A2K9LRB7"/>
<dbReference type="GO" id="GO:0005886">
    <property type="term" value="C:plasma membrane"/>
    <property type="evidence" value="ECO:0007669"/>
    <property type="project" value="UniProtKB-SubCell"/>
</dbReference>
<dbReference type="EMBL" id="CP022684">
    <property type="protein sequence ID" value="AUM14868.1"/>
    <property type="molecule type" value="Genomic_DNA"/>
</dbReference>
<evidence type="ECO:0000256" key="8">
    <source>
        <dbReference type="ARBA" id="ARBA00022989"/>
    </source>
</evidence>
<gene>
    <name evidence="13" type="ORF">Kalk_06840</name>
</gene>
<proteinExistence type="inferred from homology"/>
<keyword evidence="7 11" id="KW-0653">Protein transport</keyword>
<evidence type="ECO:0000256" key="6">
    <source>
        <dbReference type="ARBA" id="ARBA00022692"/>
    </source>
</evidence>
<evidence type="ECO:0000256" key="1">
    <source>
        <dbReference type="ARBA" id="ARBA00004651"/>
    </source>
</evidence>
<evidence type="ECO:0000256" key="3">
    <source>
        <dbReference type="ARBA" id="ARBA00017876"/>
    </source>
</evidence>
<dbReference type="NCBIfam" id="TIGR00810">
    <property type="entry name" value="secG"/>
    <property type="match status" value="1"/>
</dbReference>
<keyword evidence="6 11" id="KW-0812">Transmembrane</keyword>
<keyword evidence="9 11" id="KW-0811">Translocation</keyword>
<dbReference type="GO" id="GO:0043952">
    <property type="term" value="P:protein transport by the Sec complex"/>
    <property type="evidence" value="ECO:0007669"/>
    <property type="project" value="TreeGrafter"/>
</dbReference>
<evidence type="ECO:0000256" key="4">
    <source>
        <dbReference type="ARBA" id="ARBA00022448"/>
    </source>
</evidence>
<evidence type="ECO:0000313" key="14">
    <source>
        <dbReference type="Proteomes" id="UP000235116"/>
    </source>
</evidence>
<evidence type="ECO:0000256" key="11">
    <source>
        <dbReference type="RuleBase" id="RU365087"/>
    </source>
</evidence>
<dbReference type="PANTHER" id="PTHR34182:SF1">
    <property type="entry name" value="PROTEIN-EXPORT MEMBRANE PROTEIN SECG"/>
    <property type="match status" value="1"/>
</dbReference>
<keyword evidence="8 11" id="KW-1133">Transmembrane helix</keyword>
<sequence>METVLLIVLVCVALALIGLVLIQQGKGADAGASFGGGASQTVFGSAGTGNFLTKSSWLLAGVFFVVCLGLAYIARDKAAGGELSFDAPDVQVEQAVETDVPQYQEEAEPVSDVPAAPAVEAADAPVESAPVE</sequence>
<dbReference type="PANTHER" id="PTHR34182">
    <property type="entry name" value="PROTEIN-EXPORT MEMBRANE PROTEIN SECG"/>
    <property type="match status" value="1"/>
</dbReference>
<evidence type="ECO:0000256" key="10">
    <source>
        <dbReference type="ARBA" id="ARBA00023136"/>
    </source>
</evidence>
<evidence type="ECO:0000256" key="5">
    <source>
        <dbReference type="ARBA" id="ARBA00022475"/>
    </source>
</evidence>
<name>A0A2K9LRB7_9GAMM</name>
<comment type="function">
    <text evidence="11">Involved in protein export. Participates in an early event of protein translocation.</text>
</comment>
<evidence type="ECO:0000313" key="13">
    <source>
        <dbReference type="EMBL" id="AUM14868.1"/>
    </source>
</evidence>